<dbReference type="GO" id="GO:0045892">
    <property type="term" value="P:negative regulation of DNA-templated transcription"/>
    <property type="evidence" value="ECO:0007669"/>
    <property type="project" value="TreeGrafter"/>
</dbReference>
<dbReference type="Proteomes" id="UP000515811">
    <property type="component" value="Chromosome"/>
</dbReference>
<dbReference type="InterPro" id="IPR029016">
    <property type="entry name" value="GAF-like_dom_sf"/>
</dbReference>
<dbReference type="PROSITE" id="PS51077">
    <property type="entry name" value="HTH_ICLR"/>
    <property type="match status" value="1"/>
</dbReference>
<dbReference type="SUPFAM" id="SSF55781">
    <property type="entry name" value="GAF domain-like"/>
    <property type="match status" value="1"/>
</dbReference>
<dbReference type="AlphaFoldDB" id="A0A7G9RKV9"/>
<organism evidence="6 7">
    <name type="scientific">Diaphorobacter ruginosibacter</name>
    <dbReference type="NCBI Taxonomy" id="1715720"/>
    <lineage>
        <taxon>Bacteria</taxon>
        <taxon>Pseudomonadati</taxon>
        <taxon>Pseudomonadota</taxon>
        <taxon>Betaproteobacteria</taxon>
        <taxon>Burkholderiales</taxon>
        <taxon>Comamonadaceae</taxon>
        <taxon>Diaphorobacter</taxon>
    </lineage>
</organism>
<dbReference type="PANTHER" id="PTHR30136">
    <property type="entry name" value="HELIX-TURN-HELIX TRANSCRIPTIONAL REGULATOR, ICLR FAMILY"/>
    <property type="match status" value="1"/>
</dbReference>
<dbReference type="InterPro" id="IPR005471">
    <property type="entry name" value="Tscrpt_reg_IclR_N"/>
</dbReference>
<evidence type="ECO:0000256" key="1">
    <source>
        <dbReference type="ARBA" id="ARBA00023015"/>
    </source>
</evidence>
<dbReference type="RefSeq" id="WP_187596503.1">
    <property type="nucleotide sequence ID" value="NZ_CP060714.1"/>
</dbReference>
<dbReference type="InterPro" id="IPR014757">
    <property type="entry name" value="Tscrpt_reg_IclR_C"/>
</dbReference>
<evidence type="ECO:0000313" key="7">
    <source>
        <dbReference type="Proteomes" id="UP000515811"/>
    </source>
</evidence>
<dbReference type="PANTHER" id="PTHR30136:SF39">
    <property type="entry name" value="TRANSCRIPTIONAL REGULATORY PROTEIN"/>
    <property type="match status" value="1"/>
</dbReference>
<feature type="domain" description="IclR-ED" evidence="5">
    <location>
        <begin position="81"/>
        <end position="239"/>
    </location>
</feature>
<dbReference type="GO" id="GO:0003677">
    <property type="term" value="F:DNA binding"/>
    <property type="evidence" value="ECO:0007669"/>
    <property type="project" value="UniProtKB-KW"/>
</dbReference>
<dbReference type="InterPro" id="IPR036388">
    <property type="entry name" value="WH-like_DNA-bd_sf"/>
</dbReference>
<reference evidence="6 7" key="1">
    <citation type="submission" date="2020-08" db="EMBL/GenBank/DDBJ databases">
        <title>Genome sequence of Diaphorobacter ruginosibacter DSM 27467T.</title>
        <authorList>
            <person name="Hyun D.-W."/>
            <person name="Bae J.-W."/>
        </authorList>
    </citation>
    <scope>NUCLEOTIDE SEQUENCE [LARGE SCALE GENOMIC DNA]</scope>
    <source>
        <strain evidence="6 7">DSM 27467</strain>
    </source>
</reference>
<feature type="domain" description="HTH iclR-type" evidence="4">
    <location>
        <begin position="19"/>
        <end position="80"/>
    </location>
</feature>
<evidence type="ECO:0000259" key="5">
    <source>
        <dbReference type="PROSITE" id="PS51078"/>
    </source>
</evidence>
<dbReference type="Gene3D" id="3.30.450.40">
    <property type="match status" value="2"/>
</dbReference>
<dbReference type="InterPro" id="IPR036390">
    <property type="entry name" value="WH_DNA-bd_sf"/>
</dbReference>
<dbReference type="SMART" id="SM00346">
    <property type="entry name" value="HTH_ICLR"/>
    <property type="match status" value="1"/>
</dbReference>
<dbReference type="PROSITE" id="PS51078">
    <property type="entry name" value="ICLR_ED"/>
    <property type="match status" value="1"/>
</dbReference>
<dbReference type="Gene3D" id="1.10.10.10">
    <property type="entry name" value="Winged helix-like DNA-binding domain superfamily/Winged helix DNA-binding domain"/>
    <property type="match status" value="1"/>
</dbReference>
<dbReference type="InterPro" id="IPR050707">
    <property type="entry name" value="HTH_MetabolicPath_Reg"/>
</dbReference>
<keyword evidence="7" id="KW-1185">Reference proteome</keyword>
<dbReference type="Pfam" id="PF01614">
    <property type="entry name" value="IclR_C"/>
    <property type="match status" value="2"/>
</dbReference>
<dbReference type="GO" id="GO:0003700">
    <property type="term" value="F:DNA-binding transcription factor activity"/>
    <property type="evidence" value="ECO:0007669"/>
    <property type="project" value="TreeGrafter"/>
</dbReference>
<gene>
    <name evidence="6" type="ORF">H9K76_16965</name>
</gene>
<protein>
    <submittedName>
        <fullName evidence="6">Helix-turn-helix domain-containing protein</fullName>
    </submittedName>
</protein>
<evidence type="ECO:0000313" key="6">
    <source>
        <dbReference type="EMBL" id="QNN56234.1"/>
    </source>
</evidence>
<dbReference type="SUPFAM" id="SSF46785">
    <property type="entry name" value="Winged helix' DNA-binding domain"/>
    <property type="match status" value="1"/>
</dbReference>
<dbReference type="Pfam" id="PF09339">
    <property type="entry name" value="HTH_IclR"/>
    <property type="match status" value="1"/>
</dbReference>
<name>A0A7G9RKV9_9BURK</name>
<dbReference type="EMBL" id="CP060714">
    <property type="protein sequence ID" value="QNN56234.1"/>
    <property type="molecule type" value="Genomic_DNA"/>
</dbReference>
<accession>A0A7G9RKV9</accession>
<dbReference type="KEGG" id="drg:H9K76_16965"/>
<keyword evidence="3" id="KW-0804">Transcription</keyword>
<evidence type="ECO:0000256" key="3">
    <source>
        <dbReference type="ARBA" id="ARBA00023163"/>
    </source>
</evidence>
<evidence type="ECO:0000256" key="2">
    <source>
        <dbReference type="ARBA" id="ARBA00023125"/>
    </source>
</evidence>
<proteinExistence type="predicted"/>
<sequence>MPTADDSPPAPPSSKGPIVTAVVRALALLDAFGEHDAQLSLAQLAQRTQLAKPTALRLARTLSSAGYLVALPEGAWRLGPAVALLGARYQRAFDLRNVIEPALHALAHESGHSASFFALEHGRRVRLLRVRGADGFVSPTRVGEPLPLDRGAAGQVILAFTGNEGALMEDIRQRGYHATVGEANALAASIAAPVFAARGAVIGALSLAVAASDGASAELLRHAKSIMDAADRLSRTLAAARYADQETIVQRSHWHP</sequence>
<keyword evidence="1" id="KW-0805">Transcription regulation</keyword>
<evidence type="ECO:0000259" key="4">
    <source>
        <dbReference type="PROSITE" id="PS51077"/>
    </source>
</evidence>
<keyword evidence="2" id="KW-0238">DNA-binding</keyword>